<reference evidence="3" key="1">
    <citation type="submission" date="2020-07" db="EMBL/GenBank/DDBJ databases">
        <title>Genome sequence and genetic diversity analysis of an under-domesticated orphan crop, white fonio (Digitaria exilis).</title>
        <authorList>
            <person name="Bennetzen J.L."/>
            <person name="Chen S."/>
            <person name="Ma X."/>
            <person name="Wang X."/>
            <person name="Yssel A.E.J."/>
            <person name="Chaluvadi S.R."/>
            <person name="Johnson M."/>
            <person name="Gangashetty P."/>
            <person name="Hamidou F."/>
            <person name="Sanogo M.D."/>
            <person name="Zwaenepoel A."/>
            <person name="Wallace J."/>
            <person name="Van De Peer Y."/>
            <person name="Van Deynze A."/>
        </authorList>
    </citation>
    <scope>NUCLEOTIDE SEQUENCE</scope>
    <source>
        <tissue evidence="3">Leaves</tissue>
    </source>
</reference>
<protein>
    <recommendedName>
        <fullName evidence="2">Protein ENHANCED DISEASE RESISTANCE 2 C-terminal domain-containing protein</fullName>
    </recommendedName>
</protein>
<accession>A0A835F623</accession>
<dbReference type="PANTHER" id="PTHR31558:SF33">
    <property type="entry name" value="PROTEIN ENHANCED DISEASE RESISTANCE 2 C-TERMINAL DOMAIN-CONTAINING PROTEIN"/>
    <property type="match status" value="1"/>
</dbReference>
<feature type="compositionally biased region" description="Basic residues" evidence="1">
    <location>
        <begin position="14"/>
        <end position="29"/>
    </location>
</feature>
<dbReference type="AlphaFoldDB" id="A0A835F623"/>
<keyword evidence="4" id="KW-1185">Reference proteome</keyword>
<comment type="caution">
    <text evidence="3">The sequence shown here is derived from an EMBL/GenBank/DDBJ whole genome shotgun (WGS) entry which is preliminary data.</text>
</comment>
<dbReference type="InterPro" id="IPR009769">
    <property type="entry name" value="EDR2_C"/>
</dbReference>
<evidence type="ECO:0000313" key="3">
    <source>
        <dbReference type="EMBL" id="KAF8729040.1"/>
    </source>
</evidence>
<evidence type="ECO:0000313" key="4">
    <source>
        <dbReference type="Proteomes" id="UP000636709"/>
    </source>
</evidence>
<organism evidence="3 4">
    <name type="scientific">Digitaria exilis</name>
    <dbReference type="NCBI Taxonomy" id="1010633"/>
    <lineage>
        <taxon>Eukaryota</taxon>
        <taxon>Viridiplantae</taxon>
        <taxon>Streptophyta</taxon>
        <taxon>Embryophyta</taxon>
        <taxon>Tracheophyta</taxon>
        <taxon>Spermatophyta</taxon>
        <taxon>Magnoliopsida</taxon>
        <taxon>Liliopsida</taxon>
        <taxon>Poales</taxon>
        <taxon>Poaceae</taxon>
        <taxon>PACMAD clade</taxon>
        <taxon>Panicoideae</taxon>
        <taxon>Panicodae</taxon>
        <taxon>Paniceae</taxon>
        <taxon>Anthephorinae</taxon>
        <taxon>Digitaria</taxon>
    </lineage>
</organism>
<dbReference type="EMBL" id="JACEFO010001626">
    <property type="protein sequence ID" value="KAF8729040.1"/>
    <property type="molecule type" value="Genomic_DNA"/>
</dbReference>
<dbReference type="PANTHER" id="PTHR31558">
    <property type="entry name" value="CW14 PROTEIN"/>
    <property type="match status" value="1"/>
</dbReference>
<gene>
    <name evidence="3" type="ORF">HU200_018352</name>
</gene>
<dbReference type="Pfam" id="PF07059">
    <property type="entry name" value="EDR2_C"/>
    <property type="match status" value="1"/>
</dbReference>
<evidence type="ECO:0000259" key="2">
    <source>
        <dbReference type="Pfam" id="PF07059"/>
    </source>
</evidence>
<feature type="region of interest" description="Disordered" evidence="1">
    <location>
        <begin position="1"/>
        <end position="47"/>
    </location>
</feature>
<proteinExistence type="predicted"/>
<feature type="domain" description="Protein ENHANCED DISEASE RESISTANCE 2 C-terminal" evidence="2">
    <location>
        <begin position="317"/>
        <end position="558"/>
    </location>
</feature>
<dbReference type="Proteomes" id="UP000636709">
    <property type="component" value="Unassembled WGS sequence"/>
</dbReference>
<name>A0A835F623_9POAL</name>
<feature type="region of interest" description="Disordered" evidence="1">
    <location>
        <begin position="131"/>
        <end position="153"/>
    </location>
</feature>
<evidence type="ECO:0000256" key="1">
    <source>
        <dbReference type="SAM" id="MobiDB-lite"/>
    </source>
</evidence>
<sequence length="571" mass="64655">MGSCTSKAALEHRRPARYYTRGRRVRSRSRSIMPEAPQSQQLSDSRGRMTGFSMSEIVHVEMANRGKSEHSKTFHLTQMQWHHSQRDSKGRGSFMLKVQGNGSTRFSHTVVGCSNEDAWFDSVSILEDDSDDEFKSVDGDSSDEDEDEKKQYDTASRFADALSRIGEMCRGVPMTLSVEQYLKRDNALSDIIALKGDDAGHRSQSLSVCATKCLPTSFSFKGSKDKNDEDDDNKESTTPSRLRKLLHSISFNDKMQQLTGGSPAKKKSTVIRLSYKTTSCDDCEDSSELGKSKKYVVRPKVGQTIPCGGEKPTTGCWSRIDPSLFKLRSETFLKDKKKCAAPNYAAYYPIGVDLFACPKKVHHIAQHIDLPQIKTHPKLPSLLIVNIQMPTYPAAMFLGDSDGEGFSLVLYFRISEYYDKEVSEHFKDSIMRFFENESEKVKGFTSESTTMYRDRLKIMAGLVNPDDLQLGSTERKLVQAYNEKPVLSRPQHNFYEGENYFEVDLDIHRFSYIARKGLDSFRERLKNGILDLGLTIQAQKQEELPEQVLCCVRLNKIEFSNHGQVPTIVTD</sequence>
<dbReference type="OrthoDB" id="9970435at2759"/>